<dbReference type="PANTHER" id="PTHR13504">
    <property type="entry name" value="FIDO DOMAIN-CONTAINING PROTEIN DDB_G0283145"/>
    <property type="match status" value="1"/>
</dbReference>
<dbReference type="PIRSF" id="PIRSF038925">
    <property type="entry name" value="AMP-prot_trans"/>
    <property type="match status" value="1"/>
</dbReference>
<dbReference type="InterPro" id="IPR036390">
    <property type="entry name" value="WH_DNA-bd_sf"/>
</dbReference>
<dbReference type="Pfam" id="PF13784">
    <property type="entry name" value="Fic_N"/>
    <property type="match status" value="1"/>
</dbReference>
<reference evidence="5" key="2">
    <citation type="submission" date="2020-07" db="EMBL/GenBank/DDBJ databases">
        <authorList>
            <person name="Pettersson B.M.F."/>
            <person name="Behra P.R.K."/>
            <person name="Ramesh M."/>
            <person name="Das S."/>
            <person name="Dasgupta S."/>
            <person name="Kirsebom L.A."/>
        </authorList>
    </citation>
    <scope>NUCLEOTIDE SEQUENCE</scope>
    <source>
        <strain evidence="5">CCUG 55640</strain>
    </source>
</reference>
<dbReference type="InterPro" id="IPR036597">
    <property type="entry name" value="Fido-like_dom_sf"/>
</dbReference>
<dbReference type="InterPro" id="IPR048770">
    <property type="entry name" value="SoFic-like_C"/>
</dbReference>
<feature type="binding site" evidence="1">
    <location>
        <position position="195"/>
    </location>
    <ligand>
        <name>ATP</name>
        <dbReference type="ChEBI" id="CHEBI:30616"/>
    </ligand>
</feature>
<evidence type="ECO:0000259" key="4">
    <source>
        <dbReference type="PROSITE" id="PS51459"/>
    </source>
</evidence>
<keyword evidence="7" id="KW-1185">Reference proteome</keyword>
<name>A0AA42BWM1_9MYCO</name>
<dbReference type="Pfam" id="PF02661">
    <property type="entry name" value="Fic"/>
    <property type="match status" value="1"/>
</dbReference>
<reference evidence="5" key="3">
    <citation type="journal article" date="2022" name="BMC Genomics">
        <title>Comparative genome analysis of mycobacteria focusing on tRNA and non-coding RNA.</title>
        <authorList>
            <person name="Behra P.R.K."/>
            <person name="Pettersson B.M.F."/>
            <person name="Ramesh M."/>
            <person name="Das S."/>
            <person name="Dasgupta S."/>
            <person name="Kirsebom L.A."/>
        </authorList>
    </citation>
    <scope>NUCLEOTIDE SEQUENCE</scope>
    <source>
        <strain evidence="5">CCUG 55640</strain>
    </source>
</reference>
<feature type="binding site" evidence="1">
    <location>
        <begin position="200"/>
        <end position="206"/>
    </location>
    <ligand>
        <name>ATP</name>
        <dbReference type="ChEBI" id="CHEBI:30616"/>
    </ligand>
</feature>
<dbReference type="Gene3D" id="1.10.3290.10">
    <property type="entry name" value="Fido-like domain"/>
    <property type="match status" value="1"/>
</dbReference>
<feature type="binding site" evidence="1">
    <location>
        <position position="70"/>
    </location>
    <ligand>
        <name>ATP</name>
        <dbReference type="ChEBI" id="CHEBI:30616"/>
    </ligand>
</feature>
<dbReference type="InterPro" id="IPR003812">
    <property type="entry name" value="Fido"/>
</dbReference>
<feature type="active site" evidence="2">
    <location>
        <position position="195"/>
    </location>
</feature>
<feature type="binding site" evidence="3">
    <location>
        <begin position="199"/>
        <end position="206"/>
    </location>
    <ligand>
        <name>ATP</name>
        <dbReference type="ChEBI" id="CHEBI:30616"/>
    </ligand>
</feature>
<dbReference type="RefSeq" id="WP_083136491.1">
    <property type="nucleotide sequence ID" value="NZ_JACKVH010000008.1"/>
</dbReference>
<dbReference type="SUPFAM" id="SSF140931">
    <property type="entry name" value="Fic-like"/>
    <property type="match status" value="1"/>
</dbReference>
<feature type="binding site" evidence="3">
    <location>
        <begin position="237"/>
        <end position="238"/>
    </location>
    <ligand>
        <name>ATP</name>
        <dbReference type="ChEBI" id="CHEBI:30616"/>
    </ligand>
</feature>
<evidence type="ECO:0000256" key="1">
    <source>
        <dbReference type="PIRSR" id="PIRSR038925-1"/>
    </source>
</evidence>
<dbReference type="InterPro" id="IPR040198">
    <property type="entry name" value="Fido_containing"/>
</dbReference>
<organism evidence="5 8">
    <name type="scientific">Mycobacterium alsense</name>
    <dbReference type="NCBI Taxonomy" id="324058"/>
    <lineage>
        <taxon>Bacteria</taxon>
        <taxon>Bacillati</taxon>
        <taxon>Actinomycetota</taxon>
        <taxon>Actinomycetes</taxon>
        <taxon>Mycobacteriales</taxon>
        <taxon>Mycobacteriaceae</taxon>
        <taxon>Mycobacterium</taxon>
    </lineage>
</organism>
<dbReference type="SUPFAM" id="SSF46785">
    <property type="entry name" value="Winged helix' DNA-binding domain"/>
    <property type="match status" value="1"/>
</dbReference>
<reference evidence="6 7" key="1">
    <citation type="submission" date="2017-02" db="EMBL/GenBank/DDBJ databases">
        <title>The new phylogeny of genus Mycobacterium.</title>
        <authorList>
            <person name="Tortoli E."/>
            <person name="Trovato A."/>
            <person name="Cirillo D.M."/>
        </authorList>
    </citation>
    <scope>NUCLEOTIDE SEQUENCE [LARGE SCALE GENOMIC DNA]</scope>
    <source>
        <strain evidence="6 7">DSM 45230</strain>
    </source>
</reference>
<dbReference type="Proteomes" id="UP001141650">
    <property type="component" value="Unassembled WGS sequence"/>
</dbReference>
<evidence type="ECO:0000256" key="3">
    <source>
        <dbReference type="PIRSR" id="PIRSR640198-2"/>
    </source>
</evidence>
<protein>
    <submittedName>
        <fullName evidence="6">Addiction module protein</fullName>
    </submittedName>
    <submittedName>
        <fullName evidence="5">Fic family protein</fullName>
    </submittedName>
</protein>
<accession>A0AA42BWM1</accession>
<dbReference type="EMBL" id="JACKVH010000008">
    <property type="protein sequence ID" value="MCV7377560.1"/>
    <property type="molecule type" value="Genomic_DNA"/>
</dbReference>
<dbReference type="GO" id="GO:0005524">
    <property type="term" value="F:ATP binding"/>
    <property type="evidence" value="ECO:0007669"/>
    <property type="project" value="UniProtKB-KW"/>
</dbReference>
<comment type="caution">
    <text evidence="5">The sequence shown here is derived from an EMBL/GenBank/DDBJ whole genome shotgun (WGS) entry which is preliminary data.</text>
</comment>
<dbReference type="Pfam" id="PF21248">
    <property type="entry name" value="SoFic-like_C"/>
    <property type="match status" value="1"/>
</dbReference>
<keyword evidence="1" id="KW-0067">ATP-binding</keyword>
<sequence>MSDWDPQLPYNELPAPPSADELESRRVLKAAIGANAALAQLDQAVVSIPNPSVLINSIPILEAQASSEIENIVTTTDELFRHLADDAGADAATRETLRYRTALRAGFDHTLERGLTTATASVVCSIIHDREMKVRTLPGTGIARPGTGEIIYSPPEGRDVINEKLSQWERFIHADDGLDPLVRMAAAHYQFEAIHPFTDGNGRTGRILNVLMLTEAGLLRLPVLYLSRYFIDTKNDYYRLLLAVTAQSAWEGWVLYVLAGIELTSRYTMRKIDAIGAFQDDFNQRARAATRGAADAEFQSVLFEQPYCRIATVVHRCNVSRPTATSRLNALVDAGLLQTVKVGRDRLFINREFLQLLVRREPLGEPDSYGKKLGTSL</sequence>
<evidence type="ECO:0000313" key="6">
    <source>
        <dbReference type="EMBL" id="OQZ92933.1"/>
    </source>
</evidence>
<proteinExistence type="predicted"/>
<feature type="binding site" evidence="1">
    <location>
        <position position="237"/>
    </location>
    <ligand>
        <name>ATP</name>
        <dbReference type="ChEBI" id="CHEBI:30616"/>
    </ligand>
</feature>
<dbReference type="Proteomes" id="UP000192319">
    <property type="component" value="Unassembled WGS sequence"/>
</dbReference>
<evidence type="ECO:0000256" key="2">
    <source>
        <dbReference type="PIRSR" id="PIRSR640198-1"/>
    </source>
</evidence>
<dbReference type="EMBL" id="MVHD01000003">
    <property type="protein sequence ID" value="OQZ92933.1"/>
    <property type="molecule type" value="Genomic_DNA"/>
</dbReference>
<gene>
    <name evidence="6" type="ORF">BST11_02755</name>
    <name evidence="5" type="ORF">H7K38_02685</name>
</gene>
<evidence type="ECO:0000313" key="8">
    <source>
        <dbReference type="Proteomes" id="UP001141650"/>
    </source>
</evidence>
<keyword evidence="1" id="KW-0547">Nucleotide-binding</keyword>
<evidence type="ECO:0000313" key="5">
    <source>
        <dbReference type="EMBL" id="MCV7377560.1"/>
    </source>
</evidence>
<dbReference type="InterPro" id="IPR025758">
    <property type="entry name" value="Fic/DOC_N"/>
</dbReference>
<dbReference type="PROSITE" id="PS51459">
    <property type="entry name" value="FIDO"/>
    <property type="match status" value="1"/>
</dbReference>
<dbReference type="InterPro" id="IPR026287">
    <property type="entry name" value="SoFic-like"/>
</dbReference>
<evidence type="ECO:0000313" key="7">
    <source>
        <dbReference type="Proteomes" id="UP000192319"/>
    </source>
</evidence>
<dbReference type="AlphaFoldDB" id="A0AA42BWM1"/>
<feature type="domain" description="Fido" evidence="4">
    <location>
        <begin position="119"/>
        <end position="259"/>
    </location>
</feature>
<dbReference type="PANTHER" id="PTHR13504:SF35">
    <property type="entry name" value="PROTEIN ADENYLYLTRANSFERASE SOFIC"/>
    <property type="match status" value="1"/>
</dbReference>